<dbReference type="Gene3D" id="3.30.160.20">
    <property type="match status" value="1"/>
</dbReference>
<gene>
    <name evidence="1" type="ORF">SISNIDRAFT_487251</name>
</gene>
<proteinExistence type="predicted"/>
<dbReference type="EMBL" id="KV419414">
    <property type="protein sequence ID" value="KZS91584.1"/>
    <property type="molecule type" value="Genomic_DNA"/>
</dbReference>
<evidence type="ECO:0000313" key="2">
    <source>
        <dbReference type="Proteomes" id="UP000076722"/>
    </source>
</evidence>
<accession>A0A164SKQ8</accession>
<keyword evidence="2" id="KW-1185">Reference proteome</keyword>
<name>A0A164SKQ8_9AGAM</name>
<organism evidence="1 2">
    <name type="scientific">Sistotremastrum niveocremeum HHB9708</name>
    <dbReference type="NCBI Taxonomy" id="1314777"/>
    <lineage>
        <taxon>Eukaryota</taxon>
        <taxon>Fungi</taxon>
        <taxon>Dikarya</taxon>
        <taxon>Basidiomycota</taxon>
        <taxon>Agaricomycotina</taxon>
        <taxon>Agaricomycetes</taxon>
        <taxon>Sistotremastrales</taxon>
        <taxon>Sistotremastraceae</taxon>
        <taxon>Sertulicium</taxon>
        <taxon>Sertulicium niveocremeum</taxon>
    </lineage>
</organism>
<dbReference type="AlphaFoldDB" id="A0A164SKQ8"/>
<dbReference type="SUPFAM" id="SSF54768">
    <property type="entry name" value="dsRNA-binding domain-like"/>
    <property type="match status" value="1"/>
</dbReference>
<evidence type="ECO:0000313" key="1">
    <source>
        <dbReference type="EMBL" id="KZS91584.1"/>
    </source>
</evidence>
<dbReference type="Proteomes" id="UP000076722">
    <property type="component" value="Unassembled WGS sequence"/>
</dbReference>
<reference evidence="1 2" key="1">
    <citation type="journal article" date="2016" name="Mol. Biol. Evol.">
        <title>Comparative Genomics of Early-Diverging Mushroom-Forming Fungi Provides Insights into the Origins of Lignocellulose Decay Capabilities.</title>
        <authorList>
            <person name="Nagy L.G."/>
            <person name="Riley R."/>
            <person name="Tritt A."/>
            <person name="Adam C."/>
            <person name="Daum C."/>
            <person name="Floudas D."/>
            <person name="Sun H."/>
            <person name="Yadav J.S."/>
            <person name="Pangilinan J."/>
            <person name="Larsson K.H."/>
            <person name="Matsuura K."/>
            <person name="Barry K."/>
            <person name="Labutti K."/>
            <person name="Kuo R."/>
            <person name="Ohm R.A."/>
            <person name="Bhattacharya S.S."/>
            <person name="Shirouzu T."/>
            <person name="Yoshinaga Y."/>
            <person name="Martin F.M."/>
            <person name="Grigoriev I.V."/>
            <person name="Hibbett D.S."/>
        </authorList>
    </citation>
    <scope>NUCLEOTIDE SEQUENCE [LARGE SCALE GENOMIC DNA]</scope>
    <source>
        <strain evidence="1 2">HHB9708</strain>
    </source>
</reference>
<protein>
    <submittedName>
        <fullName evidence="1">Uncharacterized protein</fullName>
    </submittedName>
</protein>
<sequence>MAAQNQWQDFQRHIAAHQFTTTDYLNQLNELAQQNHITLAWTDTEEGPNHQKVWQSYPTVGNTSLQKYLGAGVKLDIRSMGRVEPL</sequence>